<dbReference type="Proteomes" id="UP001597036">
    <property type="component" value="Unassembled WGS sequence"/>
</dbReference>
<protein>
    <submittedName>
        <fullName evidence="2">Ohr family peroxiredoxin</fullName>
    </submittedName>
</protein>
<organism evidence="2 3">
    <name type="scientific">Alloscardovia venturai</name>
    <dbReference type="NCBI Taxonomy" id="1769421"/>
    <lineage>
        <taxon>Bacteria</taxon>
        <taxon>Bacillati</taxon>
        <taxon>Actinomycetota</taxon>
        <taxon>Actinomycetes</taxon>
        <taxon>Bifidobacteriales</taxon>
        <taxon>Bifidobacteriaceae</taxon>
        <taxon>Alloscardovia</taxon>
    </lineage>
</organism>
<evidence type="ECO:0000313" key="2">
    <source>
        <dbReference type="EMBL" id="MFD0705371.1"/>
    </source>
</evidence>
<accession>A0ABW2Y6J8</accession>
<dbReference type="NCBIfam" id="TIGR03561">
    <property type="entry name" value="organ_hyd_perox"/>
    <property type="match status" value="1"/>
</dbReference>
<gene>
    <name evidence="2" type="ORF">ACFQY8_06400</name>
</gene>
<name>A0ABW2Y6J8_9BIFI</name>
<evidence type="ECO:0000256" key="1">
    <source>
        <dbReference type="ARBA" id="ARBA00007378"/>
    </source>
</evidence>
<reference evidence="3" key="1">
    <citation type="journal article" date="2019" name="Int. J. Syst. Evol. Microbiol.">
        <title>The Global Catalogue of Microorganisms (GCM) 10K type strain sequencing project: providing services to taxonomists for standard genome sequencing and annotation.</title>
        <authorList>
            <consortium name="The Broad Institute Genomics Platform"/>
            <consortium name="The Broad Institute Genome Sequencing Center for Infectious Disease"/>
            <person name="Wu L."/>
            <person name="Ma J."/>
        </authorList>
    </citation>
    <scope>NUCLEOTIDE SEQUENCE [LARGE SCALE GENOMIC DNA]</scope>
    <source>
        <strain evidence="3">CCM 8604</strain>
    </source>
</reference>
<dbReference type="InterPro" id="IPR015946">
    <property type="entry name" value="KH_dom-like_a/b"/>
</dbReference>
<dbReference type="InterPro" id="IPR003718">
    <property type="entry name" value="OsmC/Ohr_fam"/>
</dbReference>
<proteinExistence type="inferred from homology"/>
<dbReference type="EMBL" id="JBHTHQ010000021">
    <property type="protein sequence ID" value="MFD0705371.1"/>
    <property type="molecule type" value="Genomic_DNA"/>
</dbReference>
<dbReference type="Gene3D" id="3.30.300.20">
    <property type="match status" value="1"/>
</dbReference>
<comment type="caution">
    <text evidence="2">The sequence shown here is derived from an EMBL/GenBank/DDBJ whole genome shotgun (WGS) entry which is preliminary data.</text>
</comment>
<dbReference type="Gene3D" id="2.20.25.10">
    <property type="match status" value="1"/>
</dbReference>
<sequence length="143" mass="15044">MPYTACAIVTGGRSGHATTENPSAQFVTSTPVELGGTGEGVNPEQLFAVGWGACYQSALMAAAKEMRVNGMKVMKSRVRVSITIGDDGKSEGSVGLSAKIEVCVPDLDLDIVQKLAYRADEICPYSKATHGNIPEEIIAVLNL</sequence>
<dbReference type="PANTHER" id="PTHR33797:SF2">
    <property type="entry name" value="ORGANIC HYDROPEROXIDE RESISTANCE PROTEIN-LIKE"/>
    <property type="match status" value="1"/>
</dbReference>
<dbReference type="PANTHER" id="PTHR33797">
    <property type="entry name" value="ORGANIC HYDROPEROXIDE RESISTANCE PROTEIN-LIKE"/>
    <property type="match status" value="1"/>
</dbReference>
<dbReference type="RefSeq" id="WP_377939060.1">
    <property type="nucleotide sequence ID" value="NZ_JBHTHQ010000021.1"/>
</dbReference>
<dbReference type="SUPFAM" id="SSF82784">
    <property type="entry name" value="OsmC-like"/>
    <property type="match status" value="1"/>
</dbReference>
<dbReference type="InterPro" id="IPR019953">
    <property type="entry name" value="OHR"/>
</dbReference>
<keyword evidence="3" id="KW-1185">Reference proteome</keyword>
<dbReference type="Pfam" id="PF02566">
    <property type="entry name" value="OsmC"/>
    <property type="match status" value="1"/>
</dbReference>
<evidence type="ECO:0000313" key="3">
    <source>
        <dbReference type="Proteomes" id="UP001597036"/>
    </source>
</evidence>
<comment type="similarity">
    <text evidence="1">Belongs to the OsmC/Ohr family.</text>
</comment>
<dbReference type="InterPro" id="IPR036102">
    <property type="entry name" value="OsmC/Ohrsf"/>
</dbReference>